<protein>
    <submittedName>
        <fullName evidence="2">HNH endonuclease</fullName>
    </submittedName>
</protein>
<dbReference type="GO" id="GO:0008270">
    <property type="term" value="F:zinc ion binding"/>
    <property type="evidence" value="ECO:0007669"/>
    <property type="project" value="InterPro"/>
</dbReference>
<dbReference type="InterPro" id="IPR003615">
    <property type="entry name" value="HNH_nuc"/>
</dbReference>
<proteinExistence type="predicted"/>
<dbReference type="PANTHER" id="PTHR33877">
    <property type="entry name" value="SLL1193 PROTEIN"/>
    <property type="match status" value="1"/>
</dbReference>
<dbReference type="Proteomes" id="UP000287502">
    <property type="component" value="Chromosome"/>
</dbReference>
<dbReference type="InterPro" id="IPR052892">
    <property type="entry name" value="NA-targeting_endonuclease"/>
</dbReference>
<keyword evidence="2" id="KW-0540">Nuclease</keyword>
<reference evidence="2 3" key="1">
    <citation type="submission" date="2019-01" db="EMBL/GenBank/DDBJ databases">
        <title>Geovibrio thiophilus DSM 11263, complete genome.</title>
        <authorList>
            <person name="Spring S."/>
            <person name="Bunk B."/>
            <person name="Sproer C."/>
        </authorList>
    </citation>
    <scope>NUCLEOTIDE SEQUENCE [LARGE SCALE GENOMIC DNA]</scope>
    <source>
        <strain evidence="2 3">DSM 11263</strain>
    </source>
</reference>
<name>A0A410K003_9BACT</name>
<accession>A0A410K003</accession>
<dbReference type="GO" id="GO:0003676">
    <property type="term" value="F:nucleic acid binding"/>
    <property type="evidence" value="ECO:0007669"/>
    <property type="project" value="InterPro"/>
</dbReference>
<evidence type="ECO:0000313" key="2">
    <source>
        <dbReference type="EMBL" id="QAR33750.1"/>
    </source>
</evidence>
<dbReference type="Gene3D" id="1.10.30.50">
    <property type="match status" value="1"/>
</dbReference>
<dbReference type="CDD" id="cd00085">
    <property type="entry name" value="HNHc"/>
    <property type="match status" value="1"/>
</dbReference>
<dbReference type="GO" id="GO:0004519">
    <property type="term" value="F:endonuclease activity"/>
    <property type="evidence" value="ECO:0007669"/>
    <property type="project" value="UniProtKB-KW"/>
</dbReference>
<dbReference type="SMART" id="SM00507">
    <property type="entry name" value="HNHc"/>
    <property type="match status" value="1"/>
</dbReference>
<keyword evidence="3" id="KW-1185">Reference proteome</keyword>
<dbReference type="EMBL" id="CP035108">
    <property type="protein sequence ID" value="QAR33750.1"/>
    <property type="molecule type" value="Genomic_DNA"/>
</dbReference>
<feature type="domain" description="HNH nuclease" evidence="1">
    <location>
        <begin position="28"/>
        <end position="79"/>
    </location>
</feature>
<dbReference type="AlphaFoldDB" id="A0A410K003"/>
<dbReference type="Pfam" id="PF01844">
    <property type="entry name" value="HNH"/>
    <property type="match status" value="1"/>
</dbReference>
<organism evidence="2 3">
    <name type="scientific">Geovibrio thiophilus</name>
    <dbReference type="NCBI Taxonomy" id="139438"/>
    <lineage>
        <taxon>Bacteria</taxon>
        <taxon>Pseudomonadati</taxon>
        <taxon>Deferribacterota</taxon>
        <taxon>Deferribacteres</taxon>
        <taxon>Deferribacterales</taxon>
        <taxon>Geovibrionaceae</taxon>
        <taxon>Geovibrio</taxon>
    </lineage>
</organism>
<dbReference type="KEGG" id="gtl:EP073_10140"/>
<sequence length="110" mass="13134">MDIHFFDTADEGHIRREKEKARELRRKQWWRQKVDQGICHYCGNKFPPEEITMDHIVPIARGGTSTKGNVVPACKECNNRKKYLLPLEWEEYLNGFKDKENIDDRQRDQS</sequence>
<gene>
    <name evidence="2" type="ORF">EP073_10140</name>
</gene>
<keyword evidence="2" id="KW-0255">Endonuclease</keyword>
<evidence type="ECO:0000313" key="3">
    <source>
        <dbReference type="Proteomes" id="UP000287502"/>
    </source>
</evidence>
<dbReference type="OrthoDB" id="9802901at2"/>
<evidence type="ECO:0000259" key="1">
    <source>
        <dbReference type="SMART" id="SM00507"/>
    </source>
</evidence>
<keyword evidence="2" id="KW-0378">Hydrolase</keyword>
<dbReference type="PANTHER" id="PTHR33877:SF1">
    <property type="entry name" value="TYPE IV METHYL-DIRECTED RESTRICTION ENZYME ECOKMCRA"/>
    <property type="match status" value="1"/>
</dbReference>
<dbReference type="InterPro" id="IPR002711">
    <property type="entry name" value="HNH"/>
</dbReference>
<dbReference type="RefSeq" id="WP_128467036.1">
    <property type="nucleotide sequence ID" value="NZ_CP035108.1"/>
</dbReference>